<dbReference type="AlphaFoldDB" id="A0A645GG19"/>
<name>A0A645GG19_9ZZZZ</name>
<sequence length="84" mass="9509">MIFMDDGIIMNHPGNGIDDGFVSPRFPYAMDRAVTEELLPFRIEANGKILFGQRRKITCVQGDSVWGRKKGHPISVVEFFFGFS</sequence>
<dbReference type="EMBL" id="VSSQ01075174">
    <property type="protein sequence ID" value="MPN25848.1"/>
    <property type="molecule type" value="Genomic_DNA"/>
</dbReference>
<protein>
    <submittedName>
        <fullName evidence="1">Uncharacterized protein</fullName>
    </submittedName>
</protein>
<organism evidence="1">
    <name type="scientific">bioreactor metagenome</name>
    <dbReference type="NCBI Taxonomy" id="1076179"/>
    <lineage>
        <taxon>unclassified sequences</taxon>
        <taxon>metagenomes</taxon>
        <taxon>ecological metagenomes</taxon>
    </lineage>
</organism>
<proteinExistence type="predicted"/>
<evidence type="ECO:0000313" key="1">
    <source>
        <dbReference type="EMBL" id="MPN25848.1"/>
    </source>
</evidence>
<accession>A0A645GG19</accession>
<comment type="caution">
    <text evidence="1">The sequence shown here is derived from an EMBL/GenBank/DDBJ whole genome shotgun (WGS) entry which is preliminary data.</text>
</comment>
<reference evidence="1" key="1">
    <citation type="submission" date="2019-08" db="EMBL/GenBank/DDBJ databases">
        <authorList>
            <person name="Kucharzyk K."/>
            <person name="Murdoch R.W."/>
            <person name="Higgins S."/>
            <person name="Loffler F."/>
        </authorList>
    </citation>
    <scope>NUCLEOTIDE SEQUENCE</scope>
</reference>
<gene>
    <name evidence="1" type="ORF">SDC9_173265</name>
</gene>